<dbReference type="Gene3D" id="3.90.25.10">
    <property type="entry name" value="UDP-galactose 4-epimerase, domain 1"/>
    <property type="match status" value="1"/>
</dbReference>
<dbReference type="SUPFAM" id="SSF51735">
    <property type="entry name" value="NAD(P)-binding Rossmann-fold domains"/>
    <property type="match status" value="1"/>
</dbReference>
<accession>A0A7T4MZD0</accession>
<dbReference type="KEGG" id="pgis:I6I06_08465"/>
<dbReference type="Pfam" id="PF01370">
    <property type="entry name" value="Epimerase"/>
    <property type="match status" value="1"/>
</dbReference>
<dbReference type="Gene3D" id="3.40.50.720">
    <property type="entry name" value="NAD(P)-binding Rossmann-like Domain"/>
    <property type="match status" value="1"/>
</dbReference>
<sequence>MKILITGAHGFTGRHFAAQAAAAGHNIVELHANLTDKDALQDEVPKIAPDAVVHLAAISFVGHADLSAFYSVNVVGTTNLLDALAQLPTAPQRVLIASSANVYGNSEQSPLDETHPPAPVNHYAMSKLAMEYMARTYAERLNIVISRPFNYTGHDQSVNFLIPKLAKHFAERAPSVALGNLDVEREFNDVQYVCDAYMALLSHGQAGETYNVCTGQPYTLREIIDTFESITGHPMAIEVNPAFVRKNEVHRLCGNPDKLNSLLHANGVSLDVPSLRETLMRML</sequence>
<dbReference type="AlphaFoldDB" id="A0A7T4MZD0"/>
<evidence type="ECO:0000256" key="2">
    <source>
        <dbReference type="ARBA" id="ARBA00007637"/>
    </source>
</evidence>
<comment type="pathway">
    <text evidence="1">Bacterial outer membrane biogenesis; LPS O-antigen biosynthesis.</text>
</comment>
<gene>
    <name evidence="4" type="ORF">I6I06_08465</name>
</gene>
<reference evidence="4 5" key="1">
    <citation type="submission" date="2020-12" db="EMBL/GenBank/DDBJ databases">
        <title>FDA dAtabase for Regulatory Grade micrObial Sequences (FDA-ARGOS): Supporting development and validation of Infectious Disease Dx tests.</title>
        <authorList>
            <person name="Nelson B."/>
            <person name="Plummer A."/>
            <person name="Tallon L."/>
            <person name="Sadzewicz L."/>
            <person name="Zhao X."/>
            <person name="Boylan J."/>
            <person name="Ott S."/>
            <person name="Bowen H."/>
            <person name="Vavikolanu K."/>
            <person name="Mehta A."/>
            <person name="Aluvathingal J."/>
            <person name="Nadendla S."/>
            <person name="Myers T."/>
            <person name="Yan Y."/>
            <person name="Sichtig H."/>
        </authorList>
    </citation>
    <scope>NUCLEOTIDE SEQUENCE [LARGE SCALE GENOMIC DNA]</scope>
    <source>
        <strain evidence="4 5">FDAARGOS_1049</strain>
    </source>
</reference>
<dbReference type="InterPro" id="IPR036291">
    <property type="entry name" value="NAD(P)-bd_dom_sf"/>
</dbReference>
<dbReference type="Proteomes" id="UP000595610">
    <property type="component" value="Chromosome 1"/>
</dbReference>
<evidence type="ECO:0000259" key="3">
    <source>
        <dbReference type="Pfam" id="PF01370"/>
    </source>
</evidence>
<proteinExistence type="inferred from homology"/>
<comment type="similarity">
    <text evidence="2">Belongs to the NAD(P)-dependent epimerase/dehydratase family.</text>
</comment>
<feature type="domain" description="NAD-dependent epimerase/dehydratase" evidence="3">
    <location>
        <begin position="3"/>
        <end position="213"/>
    </location>
</feature>
<protein>
    <submittedName>
        <fullName evidence="4">GDP-mannose 4,6-dehydratase</fullName>
    </submittedName>
</protein>
<dbReference type="PROSITE" id="PS00061">
    <property type="entry name" value="ADH_SHORT"/>
    <property type="match status" value="1"/>
</dbReference>
<dbReference type="PANTHER" id="PTHR43000">
    <property type="entry name" value="DTDP-D-GLUCOSE 4,6-DEHYDRATASE-RELATED"/>
    <property type="match status" value="1"/>
</dbReference>
<name>A0A7T4MZD0_9BURK</name>
<dbReference type="InterPro" id="IPR020904">
    <property type="entry name" value="Sc_DH/Rdtase_CS"/>
</dbReference>
<evidence type="ECO:0000256" key="1">
    <source>
        <dbReference type="ARBA" id="ARBA00005125"/>
    </source>
</evidence>
<evidence type="ECO:0000313" key="5">
    <source>
        <dbReference type="Proteomes" id="UP000595610"/>
    </source>
</evidence>
<evidence type="ECO:0000313" key="4">
    <source>
        <dbReference type="EMBL" id="QQC62379.1"/>
    </source>
</evidence>
<dbReference type="RefSeq" id="WP_042327825.1">
    <property type="nucleotide sequence ID" value="NZ_CP066075.1"/>
</dbReference>
<keyword evidence="5" id="KW-1185">Reference proteome</keyword>
<organism evidence="4 5">
    <name type="scientific">Paraburkholderia ginsengisoli</name>
    <dbReference type="NCBI Taxonomy" id="311231"/>
    <lineage>
        <taxon>Bacteria</taxon>
        <taxon>Pseudomonadati</taxon>
        <taxon>Pseudomonadota</taxon>
        <taxon>Betaproteobacteria</taxon>
        <taxon>Burkholderiales</taxon>
        <taxon>Burkholderiaceae</taxon>
        <taxon>Paraburkholderia</taxon>
    </lineage>
</organism>
<dbReference type="InterPro" id="IPR001509">
    <property type="entry name" value="Epimerase_deHydtase"/>
</dbReference>
<dbReference type="EMBL" id="CP066075">
    <property type="protein sequence ID" value="QQC62379.1"/>
    <property type="molecule type" value="Genomic_DNA"/>
</dbReference>